<dbReference type="EMBL" id="CP031263">
    <property type="protein sequence ID" value="AXH92202.1"/>
    <property type="molecule type" value="Genomic_DNA"/>
</dbReference>
<evidence type="ECO:0000313" key="1">
    <source>
        <dbReference type="EMBL" id="AXH92202.1"/>
    </source>
</evidence>
<dbReference type="InterPro" id="IPR043129">
    <property type="entry name" value="ATPase_NBD"/>
</dbReference>
<protein>
    <submittedName>
        <fullName evidence="1">Cell shape-determining protein MreB</fullName>
    </submittedName>
</protein>
<reference evidence="1 2" key="1">
    <citation type="submission" date="2018-07" db="EMBL/GenBank/DDBJ databases">
        <authorList>
            <person name="Ye Y."/>
        </authorList>
    </citation>
    <scope>NUCLEOTIDE SEQUENCE [LARGE SCALE GENOMIC DNA]</scope>
    <source>
        <strain evidence="2">H14(2018)</strain>
    </source>
</reference>
<accession>A0A1C6SH22</accession>
<dbReference type="AlphaFoldDB" id="A0A1C6SH22"/>
<gene>
    <name evidence="1" type="ORF">DVH21_21010</name>
</gene>
<dbReference type="Proteomes" id="UP000253958">
    <property type="component" value="Chromosome"/>
</dbReference>
<proteinExistence type="predicted"/>
<reference evidence="1 2" key="2">
    <citation type="submission" date="2018-08" db="EMBL/GenBank/DDBJ databases">
        <title>Streptomyces kandeliansis sp. nov., an endophytic bacterium isolated from mangrove plant.</title>
        <authorList>
            <person name="Wang R."/>
        </authorList>
    </citation>
    <scope>NUCLEOTIDE SEQUENCE [LARGE SCALE GENOMIC DNA]</scope>
    <source>
        <strain evidence="2">H14(2018)</strain>
    </source>
</reference>
<dbReference type="Gene3D" id="3.30.420.40">
    <property type="match status" value="1"/>
</dbReference>
<dbReference type="RefSeq" id="WP_013285818.1">
    <property type="nucleotide sequence ID" value="NZ_CBDRIO010000012.1"/>
</dbReference>
<dbReference type="OMA" id="WPLCRRC"/>
<dbReference type="SUPFAM" id="SSF53067">
    <property type="entry name" value="Actin-like ATPase domain"/>
    <property type="match status" value="1"/>
</dbReference>
<organism evidence="1 2">
    <name type="scientific">Micromonospora aurantiaca</name>
    <name type="common">nom. illeg.</name>
    <dbReference type="NCBI Taxonomy" id="47850"/>
    <lineage>
        <taxon>Bacteria</taxon>
        <taxon>Bacillati</taxon>
        <taxon>Actinomycetota</taxon>
        <taxon>Actinomycetes</taxon>
        <taxon>Micromonosporales</taxon>
        <taxon>Micromonosporaceae</taxon>
        <taxon>Micromonospora</taxon>
    </lineage>
</organism>
<evidence type="ECO:0000313" key="2">
    <source>
        <dbReference type="Proteomes" id="UP000253958"/>
    </source>
</evidence>
<sequence length="279" mass="29132">MPHLVTAIRPPARTGMLIGRSHGSRPPVTVDAAPIAVDLGSSLLRIWLGPGRTLSVPLGHGLRSPVVRRGRIVDGPACVSELRRILRDHRTPVPVGALVVACRPVLAAPAEQEATRRVLTAVLAPSRLLFLDSVRAGAIGAGAAAGTLLVADIGAQLTEVALLEDGRVVAARRAEVGTRDLNHATTAAMLADTTSRLVRELRQDATLRPLVRDALARGPIVIGDGATRPDVTARLVATLGATVHRAASPRTAALTGAGMAAISALRHPHDTQRRPERSA</sequence>
<name>A0A1C6SH22_9ACTN</name>